<dbReference type="InterPro" id="IPR015943">
    <property type="entry name" value="WD40/YVTN_repeat-like_dom_sf"/>
</dbReference>
<evidence type="ECO:0000313" key="2">
    <source>
        <dbReference type="EMBL" id="OON16128.1"/>
    </source>
</evidence>
<feature type="domain" description="RSE1/DDB1/CPSF1 first beta-propeller" evidence="1">
    <location>
        <begin position="16"/>
        <end position="265"/>
    </location>
</feature>
<dbReference type="Gene3D" id="2.130.10.10">
    <property type="entry name" value="YVTN repeat-like/Quinoprotein amine dehydrogenase"/>
    <property type="match status" value="1"/>
</dbReference>
<dbReference type="Pfam" id="PF10433">
    <property type="entry name" value="Beta-prop_RSE1_1st"/>
    <property type="match status" value="1"/>
</dbReference>
<evidence type="ECO:0000259" key="1">
    <source>
        <dbReference type="Pfam" id="PF10433"/>
    </source>
</evidence>
<name>A0A1S8WNQ7_OPIVI</name>
<sequence length="267" mass="29772">MAHFYHVTTQRPTAIIKTCTGHFTGPDDLNLLICKNNYIEVFEVTSEGLRLIRDVPINAKIVAACLFRRKERQTDSLFILTHKAGFALIECARKGDDVHFVTVVSGSVEDCGARLIDQGFDVLVDPGANCVVVRLYHGLLRIIPLNGIGEKLSTDSLEVSQYAANTYNVRIEEGNIVDMAFLHGYTLPTFAMIYEDELVLHMKTYEISGREPALRNVQLTLDSIEPDSKLLIPVPKPFGGVILVGDNIIYYHTKDGPHISQYIPQAK</sequence>
<dbReference type="EMBL" id="KV898691">
    <property type="protein sequence ID" value="OON16128.1"/>
    <property type="molecule type" value="Genomic_DNA"/>
</dbReference>
<evidence type="ECO:0000313" key="3">
    <source>
        <dbReference type="Proteomes" id="UP000243686"/>
    </source>
</evidence>
<dbReference type="InterPro" id="IPR018846">
    <property type="entry name" value="Beta-prop_RSE1/DDB1/CPSF1_1st"/>
</dbReference>
<dbReference type="InterPro" id="IPR050358">
    <property type="entry name" value="RSE1/DDB1/CFT1"/>
</dbReference>
<gene>
    <name evidence="2" type="ORF">X801_08062</name>
</gene>
<organism evidence="2 3">
    <name type="scientific">Opisthorchis viverrini</name>
    <name type="common">Southeast Asian liver fluke</name>
    <dbReference type="NCBI Taxonomy" id="6198"/>
    <lineage>
        <taxon>Eukaryota</taxon>
        <taxon>Metazoa</taxon>
        <taxon>Spiralia</taxon>
        <taxon>Lophotrochozoa</taxon>
        <taxon>Platyhelminthes</taxon>
        <taxon>Trematoda</taxon>
        <taxon>Digenea</taxon>
        <taxon>Opisthorchiida</taxon>
        <taxon>Opisthorchiata</taxon>
        <taxon>Opisthorchiidae</taxon>
        <taxon>Opisthorchis</taxon>
    </lineage>
</organism>
<dbReference type="PANTHER" id="PTHR10644">
    <property type="entry name" value="DNA REPAIR/RNA PROCESSING CPSF FAMILY"/>
    <property type="match status" value="1"/>
</dbReference>
<dbReference type="AlphaFoldDB" id="A0A1S8WNQ7"/>
<feature type="non-terminal residue" evidence="2">
    <location>
        <position position="267"/>
    </location>
</feature>
<proteinExistence type="predicted"/>
<accession>A0A1S8WNQ7</accession>
<protein>
    <recommendedName>
        <fullName evidence="1">RSE1/DDB1/CPSF1 first beta-propeller domain-containing protein</fullName>
    </recommendedName>
</protein>
<dbReference type="Proteomes" id="UP000243686">
    <property type="component" value="Unassembled WGS sequence"/>
</dbReference>
<keyword evidence="3" id="KW-1185">Reference proteome</keyword>
<reference evidence="2 3" key="1">
    <citation type="submission" date="2015-03" db="EMBL/GenBank/DDBJ databases">
        <title>Draft genome of the nematode, Opisthorchis viverrini.</title>
        <authorList>
            <person name="Mitreva M."/>
        </authorList>
    </citation>
    <scope>NUCLEOTIDE SEQUENCE [LARGE SCALE GENOMIC DNA]</scope>
    <source>
        <strain evidence="2">Khon Kaen</strain>
    </source>
</reference>